<dbReference type="SUPFAM" id="SSF53474">
    <property type="entry name" value="alpha/beta-Hydrolases"/>
    <property type="match status" value="1"/>
</dbReference>
<comment type="caution">
    <text evidence="2">The sequence shown here is derived from an EMBL/GenBank/DDBJ whole genome shotgun (WGS) entry which is preliminary data.</text>
</comment>
<dbReference type="InterPro" id="IPR000073">
    <property type="entry name" value="AB_hydrolase_1"/>
</dbReference>
<sequence length="275" mass="29194">MKVESNGCALHVRLDGPDDAPVIMLSHGIATDLGIWDGLVPHLVPTHRVLRYDSRGHGASAAIPGAYSLALLADDVVGILDALNISAVHFAGLSMGGMVGLELAVRAPARMMSIAVCDARGTAPPSYREAWAQRSRQARDGGMETMVESSVSRWFTPHFLAHRPAEVEGMRDSIRRTSVDGYCGSAAALCELDHEIHLAAVRVPLLFLTGAQDQGAPPDVVRAMHAKAPGSTYVELPDAGHISVMEQPRLFADALLGFIAAADSAQAKQIPRARA</sequence>
<dbReference type="AlphaFoldDB" id="A0A4R3M7Q9"/>
<dbReference type="Gene3D" id="3.40.50.1820">
    <property type="entry name" value="alpha/beta hydrolase"/>
    <property type="match status" value="1"/>
</dbReference>
<organism evidence="2 3">
    <name type="scientific">Aquabacter spiritensis</name>
    <dbReference type="NCBI Taxonomy" id="933073"/>
    <lineage>
        <taxon>Bacteria</taxon>
        <taxon>Pseudomonadati</taxon>
        <taxon>Pseudomonadota</taxon>
        <taxon>Alphaproteobacteria</taxon>
        <taxon>Hyphomicrobiales</taxon>
        <taxon>Xanthobacteraceae</taxon>
        <taxon>Aquabacter</taxon>
    </lineage>
</organism>
<keyword evidence="3" id="KW-1185">Reference proteome</keyword>
<evidence type="ECO:0000313" key="3">
    <source>
        <dbReference type="Proteomes" id="UP000294664"/>
    </source>
</evidence>
<protein>
    <submittedName>
        <fullName evidence="2">3-oxoadipate enol-lactonase</fullName>
    </submittedName>
</protein>
<gene>
    <name evidence="2" type="ORF">EDC64_101843</name>
</gene>
<evidence type="ECO:0000313" key="2">
    <source>
        <dbReference type="EMBL" id="TCT08319.1"/>
    </source>
</evidence>
<evidence type="ECO:0000259" key="1">
    <source>
        <dbReference type="Pfam" id="PF00561"/>
    </source>
</evidence>
<dbReference type="InterPro" id="IPR029058">
    <property type="entry name" value="AB_hydrolase_fold"/>
</dbReference>
<feature type="domain" description="AB hydrolase-1" evidence="1">
    <location>
        <begin position="21"/>
        <end position="247"/>
    </location>
</feature>
<reference evidence="2 3" key="1">
    <citation type="submission" date="2019-03" db="EMBL/GenBank/DDBJ databases">
        <title>Genomic Encyclopedia of Type Strains, Phase IV (KMG-IV): sequencing the most valuable type-strain genomes for metagenomic binning, comparative biology and taxonomic classification.</title>
        <authorList>
            <person name="Goeker M."/>
        </authorList>
    </citation>
    <scope>NUCLEOTIDE SEQUENCE [LARGE SCALE GENOMIC DNA]</scope>
    <source>
        <strain evidence="2 3">DSM 9035</strain>
    </source>
</reference>
<dbReference type="PRINTS" id="PR00111">
    <property type="entry name" value="ABHYDROLASE"/>
</dbReference>
<dbReference type="PANTHER" id="PTHR43433:SF5">
    <property type="entry name" value="AB HYDROLASE-1 DOMAIN-CONTAINING PROTEIN"/>
    <property type="match status" value="1"/>
</dbReference>
<dbReference type="EMBL" id="SMAI01000001">
    <property type="protein sequence ID" value="TCT08319.1"/>
    <property type="molecule type" value="Genomic_DNA"/>
</dbReference>
<dbReference type="RefSeq" id="WP_165933625.1">
    <property type="nucleotide sequence ID" value="NZ_SMAI01000001.1"/>
</dbReference>
<dbReference type="Pfam" id="PF00561">
    <property type="entry name" value="Abhydrolase_1"/>
    <property type="match status" value="1"/>
</dbReference>
<proteinExistence type="predicted"/>
<accession>A0A4R3M7Q9</accession>
<name>A0A4R3M7Q9_9HYPH</name>
<dbReference type="InterPro" id="IPR050471">
    <property type="entry name" value="AB_hydrolase"/>
</dbReference>
<dbReference type="PANTHER" id="PTHR43433">
    <property type="entry name" value="HYDROLASE, ALPHA/BETA FOLD FAMILY PROTEIN"/>
    <property type="match status" value="1"/>
</dbReference>
<dbReference type="Proteomes" id="UP000294664">
    <property type="component" value="Unassembled WGS sequence"/>
</dbReference>